<evidence type="ECO:0000259" key="3">
    <source>
        <dbReference type="Pfam" id="PF20434"/>
    </source>
</evidence>
<name>A0A2T3A480_9PEZI</name>
<reference evidence="4 5" key="1">
    <citation type="journal article" date="2018" name="Mycol. Prog.">
        <title>Coniella lustricola, a new species from submerged detritus.</title>
        <authorList>
            <person name="Raudabaugh D.B."/>
            <person name="Iturriaga T."/>
            <person name="Carver A."/>
            <person name="Mondo S."/>
            <person name="Pangilinan J."/>
            <person name="Lipzen A."/>
            <person name="He G."/>
            <person name="Amirebrahimi M."/>
            <person name="Grigoriev I.V."/>
            <person name="Miller A.N."/>
        </authorList>
    </citation>
    <scope>NUCLEOTIDE SEQUENCE [LARGE SCALE GENOMIC DNA]</scope>
    <source>
        <strain evidence="4 5">B22-T-1</strain>
    </source>
</reference>
<accession>A0A2T3A480</accession>
<gene>
    <name evidence="4" type="ORF">BD289DRAFT_483815</name>
</gene>
<dbReference type="Proteomes" id="UP000241462">
    <property type="component" value="Unassembled WGS sequence"/>
</dbReference>
<dbReference type="PROSITE" id="PS01173">
    <property type="entry name" value="LIPASE_GDXG_HIS"/>
    <property type="match status" value="1"/>
</dbReference>
<evidence type="ECO:0000313" key="4">
    <source>
        <dbReference type="EMBL" id="PSR82495.1"/>
    </source>
</evidence>
<dbReference type="OrthoDB" id="19653at2759"/>
<keyword evidence="2" id="KW-0378">Hydrolase</keyword>
<dbReference type="SUPFAM" id="SSF53474">
    <property type="entry name" value="alpha/beta-Hydrolases"/>
    <property type="match status" value="1"/>
</dbReference>
<sequence length="306" mass="33118">MEKALKDFIPPRFVPPKDAVIHKDIQYVSQGHVRQRLDLYLPKPAARRSGRIPLIVYIHGGAFMFGSKESHLIPTRVLSQHGYAVASLDYRLSGDAIFPAAVEDCKAAVRWLRAHAAQYNLDTDRVVAWGESAGAHQASMLGVLCASSQGEDFDVGDHLDVPSTVSGVVAYYGPTDFLQMDTQAPKDGKSMLHDPLDSPESRYVGGAIQEVPDKTARANPITYVLEDGDGSSSSSRPPPFFLAHGTMDHVVPYGQSVLLKEALSKVGTPVTLHPVEGAEHGFLGANKEQMQALDAATDEFLTSILS</sequence>
<dbReference type="InterPro" id="IPR002168">
    <property type="entry name" value="Lipase_GDXG_HIS_AS"/>
</dbReference>
<dbReference type="STRING" id="2025994.A0A2T3A480"/>
<evidence type="ECO:0000256" key="2">
    <source>
        <dbReference type="ARBA" id="ARBA00022801"/>
    </source>
</evidence>
<evidence type="ECO:0000256" key="1">
    <source>
        <dbReference type="ARBA" id="ARBA00010515"/>
    </source>
</evidence>
<dbReference type="PANTHER" id="PTHR48081">
    <property type="entry name" value="AB HYDROLASE SUPERFAMILY PROTEIN C4A8.06C"/>
    <property type="match status" value="1"/>
</dbReference>
<comment type="similarity">
    <text evidence="1">Belongs to the 'GDXG' lipolytic enzyme family.</text>
</comment>
<organism evidence="4 5">
    <name type="scientific">Coniella lustricola</name>
    <dbReference type="NCBI Taxonomy" id="2025994"/>
    <lineage>
        <taxon>Eukaryota</taxon>
        <taxon>Fungi</taxon>
        <taxon>Dikarya</taxon>
        <taxon>Ascomycota</taxon>
        <taxon>Pezizomycotina</taxon>
        <taxon>Sordariomycetes</taxon>
        <taxon>Sordariomycetidae</taxon>
        <taxon>Diaporthales</taxon>
        <taxon>Schizoparmaceae</taxon>
        <taxon>Coniella</taxon>
    </lineage>
</organism>
<proteinExistence type="inferred from homology"/>
<dbReference type="InterPro" id="IPR029058">
    <property type="entry name" value="AB_hydrolase_fold"/>
</dbReference>
<dbReference type="Gene3D" id="3.40.50.1820">
    <property type="entry name" value="alpha/beta hydrolase"/>
    <property type="match status" value="1"/>
</dbReference>
<protein>
    <submittedName>
        <fullName evidence="4">Lipase/esterase</fullName>
    </submittedName>
</protein>
<dbReference type="InterPro" id="IPR049492">
    <property type="entry name" value="BD-FAE-like_dom"/>
</dbReference>
<evidence type="ECO:0000313" key="5">
    <source>
        <dbReference type="Proteomes" id="UP000241462"/>
    </source>
</evidence>
<dbReference type="InterPro" id="IPR050300">
    <property type="entry name" value="GDXG_lipolytic_enzyme"/>
</dbReference>
<dbReference type="EMBL" id="KZ678476">
    <property type="protein sequence ID" value="PSR82495.1"/>
    <property type="molecule type" value="Genomic_DNA"/>
</dbReference>
<dbReference type="AlphaFoldDB" id="A0A2T3A480"/>
<dbReference type="GO" id="GO:0016787">
    <property type="term" value="F:hydrolase activity"/>
    <property type="evidence" value="ECO:0007669"/>
    <property type="project" value="UniProtKB-KW"/>
</dbReference>
<dbReference type="InParanoid" id="A0A2T3A480"/>
<dbReference type="Pfam" id="PF20434">
    <property type="entry name" value="BD-FAE"/>
    <property type="match status" value="1"/>
</dbReference>
<feature type="domain" description="BD-FAE-like" evidence="3">
    <location>
        <begin position="37"/>
        <end position="263"/>
    </location>
</feature>
<dbReference type="PANTHER" id="PTHR48081:SF13">
    <property type="entry name" value="ALPHA_BETA HYDROLASE"/>
    <property type="match status" value="1"/>
</dbReference>
<keyword evidence="5" id="KW-1185">Reference proteome</keyword>